<dbReference type="PANTHER" id="PTHR38687:SF1">
    <property type="entry name" value="CELL DIVISION PROTEIN DEDD"/>
    <property type="match status" value="1"/>
</dbReference>
<evidence type="ECO:0000313" key="4">
    <source>
        <dbReference type="EMBL" id="PUE59231.1"/>
    </source>
</evidence>
<dbReference type="EMBL" id="NESP01000001">
    <property type="protein sequence ID" value="PUE59231.1"/>
    <property type="molecule type" value="Genomic_DNA"/>
</dbReference>
<evidence type="ECO:0000256" key="2">
    <source>
        <dbReference type="SAM" id="Phobius"/>
    </source>
</evidence>
<feature type="region of interest" description="Disordered" evidence="1">
    <location>
        <begin position="38"/>
        <end position="147"/>
    </location>
</feature>
<feature type="domain" description="SPOR" evidence="3">
    <location>
        <begin position="149"/>
        <end position="228"/>
    </location>
</feature>
<dbReference type="GO" id="GO:0030428">
    <property type="term" value="C:cell septum"/>
    <property type="evidence" value="ECO:0007669"/>
    <property type="project" value="TreeGrafter"/>
</dbReference>
<evidence type="ECO:0000313" key="5">
    <source>
        <dbReference type="Proteomes" id="UP000251341"/>
    </source>
</evidence>
<feature type="transmembrane region" description="Helical" evidence="2">
    <location>
        <begin position="6"/>
        <end position="30"/>
    </location>
</feature>
<protein>
    <recommendedName>
        <fullName evidence="3">SPOR domain-containing protein</fullName>
    </recommendedName>
</protein>
<dbReference type="GO" id="GO:0042834">
    <property type="term" value="F:peptidoglycan binding"/>
    <property type="evidence" value="ECO:0007669"/>
    <property type="project" value="InterPro"/>
</dbReference>
<proteinExistence type="predicted"/>
<feature type="compositionally biased region" description="Basic and acidic residues" evidence="1">
    <location>
        <begin position="104"/>
        <end position="123"/>
    </location>
</feature>
<keyword evidence="5" id="KW-1185">Reference proteome</keyword>
<dbReference type="RefSeq" id="WP_108401979.1">
    <property type="nucleotide sequence ID" value="NZ_NESP01000001.1"/>
</dbReference>
<reference evidence="4 5" key="1">
    <citation type="submission" date="2017-04" db="EMBL/GenBank/DDBJ databases">
        <title>Unexpected and diverse lifestyles within the genus Limnohabitans.</title>
        <authorList>
            <person name="Kasalicky V."/>
            <person name="Mehrshad M."/>
            <person name="Andrei S.-A."/>
            <person name="Salcher M."/>
            <person name="Kratochvilova H."/>
            <person name="Simek K."/>
            <person name="Ghai R."/>
        </authorList>
    </citation>
    <scope>NUCLEOTIDE SEQUENCE [LARGE SCALE GENOMIC DNA]</scope>
    <source>
        <strain evidence="4 5">MWH-C5</strain>
    </source>
</reference>
<feature type="compositionally biased region" description="Low complexity" evidence="1">
    <location>
        <begin position="128"/>
        <end position="147"/>
    </location>
</feature>
<dbReference type="PANTHER" id="PTHR38687">
    <property type="entry name" value="CELL DIVISION PROTEIN DEDD-RELATED"/>
    <property type="match status" value="1"/>
</dbReference>
<evidence type="ECO:0000256" key="1">
    <source>
        <dbReference type="SAM" id="MobiDB-lite"/>
    </source>
</evidence>
<dbReference type="Pfam" id="PF05036">
    <property type="entry name" value="SPOR"/>
    <property type="match status" value="1"/>
</dbReference>
<dbReference type="PROSITE" id="PS51724">
    <property type="entry name" value="SPOR"/>
    <property type="match status" value="1"/>
</dbReference>
<dbReference type="InterPro" id="IPR052521">
    <property type="entry name" value="Cell_div_SPOR-domain"/>
</dbReference>
<dbReference type="Gene3D" id="3.30.70.1070">
    <property type="entry name" value="Sporulation related repeat"/>
    <property type="match status" value="1"/>
</dbReference>
<keyword evidence="2" id="KW-0812">Transmembrane</keyword>
<sequence length="228" mass="24238">MNQQRGSTLVGFIIGLVVGLAVALGVAVYVTKVPMPFMNKGQTRSADSDAAEAERNKDWDPNAPLYGKKGAKSGDKADEAKAEPKPDAAIKVDPKSADPLGDLAKVKAAEPKSEPKAKPEAKAPEAPPAETKAPQPKAAEPVAEAKPASTDPFIYFVQAGAYRSNDEAQAQRAKTALLGLDAKISERDQGGRTVYRVRVGPMDKVEAERVRAKLEAAHIDSAMVRVQR</sequence>
<name>A0A315EPT5_9BURK</name>
<comment type="caution">
    <text evidence="4">The sequence shown here is derived from an EMBL/GenBank/DDBJ whole genome shotgun (WGS) entry which is preliminary data.</text>
</comment>
<dbReference type="AlphaFoldDB" id="A0A315EPT5"/>
<dbReference type="GO" id="GO:0032506">
    <property type="term" value="P:cytokinetic process"/>
    <property type="evidence" value="ECO:0007669"/>
    <property type="project" value="TreeGrafter"/>
</dbReference>
<gene>
    <name evidence="4" type="ORF">B9Z44_06395</name>
</gene>
<dbReference type="GO" id="GO:0032153">
    <property type="term" value="C:cell division site"/>
    <property type="evidence" value="ECO:0007669"/>
    <property type="project" value="TreeGrafter"/>
</dbReference>
<dbReference type="SUPFAM" id="SSF110997">
    <property type="entry name" value="Sporulation related repeat"/>
    <property type="match status" value="1"/>
</dbReference>
<evidence type="ECO:0000259" key="3">
    <source>
        <dbReference type="PROSITE" id="PS51724"/>
    </source>
</evidence>
<dbReference type="InterPro" id="IPR007730">
    <property type="entry name" value="SPOR-like_dom"/>
</dbReference>
<accession>A0A315EPT5</accession>
<dbReference type="Proteomes" id="UP000251341">
    <property type="component" value="Unassembled WGS sequence"/>
</dbReference>
<dbReference type="InterPro" id="IPR036680">
    <property type="entry name" value="SPOR-like_sf"/>
</dbReference>
<organism evidence="4 5">
    <name type="scientific">Limnohabitans curvus</name>
    <dbReference type="NCBI Taxonomy" id="323423"/>
    <lineage>
        <taxon>Bacteria</taxon>
        <taxon>Pseudomonadati</taxon>
        <taxon>Pseudomonadota</taxon>
        <taxon>Betaproteobacteria</taxon>
        <taxon>Burkholderiales</taxon>
        <taxon>Comamonadaceae</taxon>
        <taxon>Limnohabitans</taxon>
    </lineage>
</organism>
<feature type="compositionally biased region" description="Basic and acidic residues" evidence="1">
    <location>
        <begin position="72"/>
        <end position="96"/>
    </location>
</feature>
<keyword evidence="2" id="KW-1133">Transmembrane helix</keyword>
<keyword evidence="2" id="KW-0472">Membrane</keyword>